<dbReference type="Pfam" id="PF03714">
    <property type="entry name" value="PUD"/>
    <property type="match status" value="1"/>
</dbReference>
<dbReference type="CDD" id="cd02861">
    <property type="entry name" value="E_set_pullulanase_like"/>
    <property type="match status" value="2"/>
</dbReference>
<dbReference type="InterPro" id="IPR013784">
    <property type="entry name" value="Carb-bd-like_fold"/>
</dbReference>
<feature type="domain" description="Pullulanase N2" evidence="9">
    <location>
        <begin position="220"/>
        <end position="330"/>
    </location>
</feature>
<evidence type="ECO:0000256" key="4">
    <source>
        <dbReference type="ARBA" id="ARBA00023295"/>
    </source>
</evidence>
<evidence type="ECO:0000256" key="3">
    <source>
        <dbReference type="ARBA" id="ARBA00022801"/>
    </source>
</evidence>
<feature type="domain" description="Alpha-1,6-glucosidases pullulanase-type C-terminal" evidence="8">
    <location>
        <begin position="921"/>
        <end position="1085"/>
    </location>
</feature>
<dbReference type="PANTHER" id="PTHR43002">
    <property type="entry name" value="GLYCOGEN DEBRANCHING ENZYME"/>
    <property type="match status" value="1"/>
</dbReference>
<dbReference type="SUPFAM" id="SSF51011">
    <property type="entry name" value="Glycosyl hydrolase domain"/>
    <property type="match status" value="1"/>
</dbReference>
<dbReference type="GO" id="GO:0004553">
    <property type="term" value="F:hydrolase activity, hydrolyzing O-glycosyl compounds"/>
    <property type="evidence" value="ECO:0007669"/>
    <property type="project" value="InterPro"/>
</dbReference>
<feature type="domain" description="Pullulanase carbohydrate-binding module 41" evidence="7">
    <location>
        <begin position="91"/>
        <end position="192"/>
    </location>
</feature>
<sequence length="1324" mass="145518">MSSMKQCLKLGASALLLLLLSACGGDSTEQGQVLLTCAVPQIPNQAGTACIDPPPIQCPAPTVPDAMNESCVVGADPNAPDPVIFPNENQAVLFYKRPQDGNYDGWRLHTWNNDACDAYQPVSIAPSWDNGLPISGIDPNYGAYWLLELKEGYAGTEGACGNFIIHIGTEDSGKEMGGGDFTMPLSQDDPDFARMNWTFSGIASVFEYPLLSLGISVQGAAAHWIDQHTLIWNADVWAANRVRLFHDAEAGIQVLDEDLTGQSIELVPVDLTEAQRALVPHLAEQPAFMLDVDRAKAQQLVRQQLALAAYNDEGELLSATWVQAAKVLDDLYAYGENSALSAQLGIHYEAGSIHTAVWAPTAHEVRLQVYNAAKNLQDSVLMDYDSETGVWSYSAARDELDRLFYRFQVTAYHPLTREVEVMEATDPYSLNVSMNGRFSQFVDLSDDDFKPEGWDERQVPVVQHPEDIVIYEGHIRDFSIRDMSTRAGWRGKYLAFTEDDSAPVQHLRRLAEAGVTHFHVLPATDQANINEDVSQRVEITDTVGRLCQLNPQAPVCGVESNSATIISVLESYLPYETKAQALVQSMRHLDGFNWGYDPHHFIAPEGSFATAVEGPARVREVRAMIQALNEMGLRVALDVVYNHTSSSGLFDKSVFDKIVPGYYHRYNESTGVIERSTCCENTATEHRMMDKFIRDSLVILARDFGYNDFRFDIMGHHRKEDILAAREAVRAVDPDTYFYGEGWNFGEVANNRLFTQAKQQDMAGTAVGTFNDRIREGVRSAALFKSELSDSDRSELDIIRVSLAATLKDYVLLTHRGSSGPASSLNWNGQPAGYAEMPADIINYVSKHDNETLWDQLQYRLDEQMSAADRVRAQNISIAIPLMSQGIPFLQMGGDFLRSKSMDRDSYDAGDWFNYVDFSFQSNNWAVGLPLAEKNEGNWDAIARLFLNPNTAVQPEDISFAAEVFNEFLRIRSQHPLFRLRTAGDVMARLGFHNVGSNQTPGLIVMSIDDGLGLADLDPTIDALVVVINGNAQEVAHSIPTATGFDLHPIQQASVDSRVRSAYFQQGHDEGTFVVPARTMAVFIKPQHGAQGEGLSADATTGAPDIPPYEATSVFVRGSLNGWSTDDEMLYEGGNVYALERYLEAGDYEFKVASSDWSTVDFGGGADGADVVLGSNKTLARQGANLRLAIATAGTYRFSLNAGNPEAPVLLVEEKRPYGATTIYLRGSLNGWSTETPFSYIGGDRYQVSMTLEAQNYEFKFADADWADINYGAGDDGGAMELGVGKALVFNGGNLNLTFPAAGDYTFTIDASEPTAPVLKVTAN</sequence>
<evidence type="ECO:0000256" key="5">
    <source>
        <dbReference type="SAM" id="SignalP"/>
    </source>
</evidence>
<dbReference type="Gene3D" id="3.20.20.80">
    <property type="entry name" value="Glycosidases"/>
    <property type="match status" value="1"/>
</dbReference>
<dbReference type="InterPro" id="IPR014756">
    <property type="entry name" value="Ig_E-set"/>
</dbReference>
<dbReference type="InterPro" id="IPR024561">
    <property type="entry name" value="Pullul_strch_C"/>
</dbReference>
<dbReference type="OrthoDB" id="3236218at2"/>
<evidence type="ECO:0000259" key="9">
    <source>
        <dbReference type="Pfam" id="PF17967"/>
    </source>
</evidence>
<name>A0A1H4DHN4_ALKAM</name>
<evidence type="ECO:0000259" key="8">
    <source>
        <dbReference type="Pfam" id="PF11852"/>
    </source>
</evidence>
<dbReference type="GO" id="GO:0005975">
    <property type="term" value="P:carbohydrate metabolic process"/>
    <property type="evidence" value="ECO:0007669"/>
    <property type="project" value="InterPro"/>
</dbReference>
<feature type="domain" description="Glycoside hydrolase family 13 N-terminal" evidence="6">
    <location>
        <begin position="343"/>
        <end position="429"/>
    </location>
</feature>
<evidence type="ECO:0000313" key="11">
    <source>
        <dbReference type="EMBL" id="SEA72265.1"/>
    </source>
</evidence>
<dbReference type="CDD" id="cd10315">
    <property type="entry name" value="CBM41_pullulanase"/>
    <property type="match status" value="1"/>
</dbReference>
<evidence type="ECO:0000256" key="2">
    <source>
        <dbReference type="ARBA" id="ARBA00022729"/>
    </source>
</evidence>
<feature type="domain" description="Pullulanase Ins" evidence="10">
    <location>
        <begin position="527"/>
        <end position="592"/>
    </location>
</feature>
<dbReference type="SUPFAM" id="SSF49452">
    <property type="entry name" value="Starch-binding domain-like"/>
    <property type="match status" value="1"/>
</dbReference>
<dbReference type="Pfam" id="PF17967">
    <property type="entry name" value="Pullulanase_N2"/>
    <property type="match status" value="1"/>
</dbReference>
<dbReference type="Gene3D" id="2.60.40.1180">
    <property type="entry name" value="Golgi alpha-mannosidase II"/>
    <property type="match status" value="1"/>
</dbReference>
<gene>
    <name evidence="11" type="ORF">SAMN04488051_105260</name>
</gene>
<dbReference type="RefSeq" id="WP_091343093.1">
    <property type="nucleotide sequence ID" value="NZ_FNRM01000005.1"/>
</dbReference>
<dbReference type="Pfam" id="PF18494">
    <property type="entry name" value="Pullulanase_Ins"/>
    <property type="match status" value="1"/>
</dbReference>
<evidence type="ECO:0000259" key="10">
    <source>
        <dbReference type="Pfam" id="PF18494"/>
    </source>
</evidence>
<keyword evidence="2 5" id="KW-0732">Signal</keyword>
<reference evidence="11 12" key="1">
    <citation type="submission" date="2016-10" db="EMBL/GenBank/DDBJ databases">
        <authorList>
            <person name="de Groot N.N."/>
        </authorList>
    </citation>
    <scope>NUCLEOTIDE SEQUENCE [LARGE SCALE GENOMIC DNA]</scope>
    <source>
        <strain evidence="11 12">CGMCC 1.3430</strain>
    </source>
</reference>
<evidence type="ECO:0000313" key="12">
    <source>
        <dbReference type="Proteomes" id="UP000198773"/>
    </source>
</evidence>
<feature type="chain" id="PRO_5011673789" evidence="5">
    <location>
        <begin position="25"/>
        <end position="1324"/>
    </location>
</feature>
<dbReference type="InterPro" id="IPR017853">
    <property type="entry name" value="GH"/>
</dbReference>
<evidence type="ECO:0000256" key="1">
    <source>
        <dbReference type="ARBA" id="ARBA00008061"/>
    </source>
</evidence>
<keyword evidence="4" id="KW-0326">Glycosidase</keyword>
<feature type="signal peptide" evidence="5">
    <location>
        <begin position="1"/>
        <end position="24"/>
    </location>
</feature>
<dbReference type="InterPro" id="IPR004193">
    <property type="entry name" value="Glyco_hydro_13_N"/>
</dbReference>
<keyword evidence="3" id="KW-0378">Hydrolase</keyword>
<dbReference type="SUPFAM" id="SSF81296">
    <property type="entry name" value="E set domains"/>
    <property type="match status" value="4"/>
</dbReference>
<dbReference type="InterPro" id="IPR013783">
    <property type="entry name" value="Ig-like_fold"/>
</dbReference>
<dbReference type="STRING" id="152573.SAMN04488051_105260"/>
<evidence type="ECO:0000259" key="6">
    <source>
        <dbReference type="Pfam" id="PF02922"/>
    </source>
</evidence>
<dbReference type="Proteomes" id="UP000198773">
    <property type="component" value="Unassembled WGS sequence"/>
</dbReference>
<dbReference type="InterPro" id="IPR013780">
    <property type="entry name" value="Glyco_hydro_b"/>
</dbReference>
<dbReference type="SUPFAM" id="SSF51445">
    <property type="entry name" value="(Trans)glycosidases"/>
    <property type="match status" value="1"/>
</dbReference>
<dbReference type="GO" id="GO:0030246">
    <property type="term" value="F:carbohydrate binding"/>
    <property type="evidence" value="ECO:0007669"/>
    <property type="project" value="InterPro"/>
</dbReference>
<dbReference type="Pfam" id="PF11852">
    <property type="entry name" value="Pullul_strch_C"/>
    <property type="match status" value="1"/>
</dbReference>
<dbReference type="EMBL" id="FNRM01000005">
    <property type="protein sequence ID" value="SEA72265.1"/>
    <property type="molecule type" value="Genomic_DNA"/>
</dbReference>
<organism evidence="11 12">
    <name type="scientific">Alkalimonas amylolytica</name>
    <dbReference type="NCBI Taxonomy" id="152573"/>
    <lineage>
        <taxon>Bacteria</taxon>
        <taxon>Pseudomonadati</taxon>
        <taxon>Pseudomonadota</taxon>
        <taxon>Gammaproteobacteria</taxon>
        <taxon>Alkalimonas</taxon>
    </lineage>
</organism>
<evidence type="ECO:0000259" key="7">
    <source>
        <dbReference type="Pfam" id="PF03714"/>
    </source>
</evidence>
<dbReference type="InterPro" id="IPR040671">
    <property type="entry name" value="Pullulanase_N2"/>
</dbReference>
<dbReference type="Gene3D" id="2.60.40.10">
    <property type="entry name" value="Immunoglobulins"/>
    <property type="match status" value="3"/>
</dbReference>
<dbReference type="Gene3D" id="2.60.40.1130">
    <property type="entry name" value="Rab geranylgeranyltransferase alpha-subunit, insert domain"/>
    <property type="match status" value="1"/>
</dbReference>
<comment type="similarity">
    <text evidence="1">Belongs to the glycosyl hydrolase 13 family.</text>
</comment>
<dbReference type="InterPro" id="IPR005323">
    <property type="entry name" value="CBM41_pullulanase"/>
</dbReference>
<dbReference type="CDD" id="cd02860">
    <property type="entry name" value="E_set_Pullulanase"/>
    <property type="match status" value="1"/>
</dbReference>
<keyword evidence="12" id="KW-1185">Reference proteome</keyword>
<protein>
    <submittedName>
        <fullName evidence="11">Pullulanase</fullName>
    </submittedName>
</protein>
<dbReference type="Gene3D" id="2.60.40.1110">
    <property type="match status" value="1"/>
</dbReference>
<dbReference type="PROSITE" id="PS51257">
    <property type="entry name" value="PROKAR_LIPOPROTEIN"/>
    <property type="match status" value="1"/>
</dbReference>
<proteinExistence type="inferred from homology"/>
<accession>A0A1H4DHN4</accession>
<dbReference type="InterPro" id="IPR041111">
    <property type="entry name" value="Pullulanase_Ins"/>
</dbReference>
<dbReference type="CDD" id="cd11341">
    <property type="entry name" value="AmyAc_Pullulanase_LD-like"/>
    <property type="match status" value="1"/>
</dbReference>
<dbReference type="Pfam" id="PF02922">
    <property type="entry name" value="CBM_48"/>
    <property type="match status" value="1"/>
</dbReference>